<comment type="caution">
    <text evidence="1">The sequence shown here is derived from an EMBL/GenBank/DDBJ whole genome shotgun (WGS) entry which is preliminary data.</text>
</comment>
<name>X0SXN9_9ZZZZ</name>
<accession>X0SXN9</accession>
<reference evidence="1" key="1">
    <citation type="journal article" date="2014" name="Front. Microbiol.">
        <title>High frequency of phylogenetically diverse reductive dehalogenase-homologous genes in deep subseafloor sedimentary metagenomes.</title>
        <authorList>
            <person name="Kawai M."/>
            <person name="Futagami T."/>
            <person name="Toyoda A."/>
            <person name="Takaki Y."/>
            <person name="Nishi S."/>
            <person name="Hori S."/>
            <person name="Arai W."/>
            <person name="Tsubouchi T."/>
            <person name="Morono Y."/>
            <person name="Uchiyama I."/>
            <person name="Ito T."/>
            <person name="Fujiyama A."/>
            <person name="Inagaki F."/>
            <person name="Takami H."/>
        </authorList>
    </citation>
    <scope>NUCLEOTIDE SEQUENCE</scope>
    <source>
        <strain evidence="1">Expedition CK06-06</strain>
    </source>
</reference>
<proteinExistence type="predicted"/>
<dbReference type="AlphaFoldDB" id="X0SXN9"/>
<sequence>MARDRWGVAQMVERQGLINKYIILSLISQQIALTAEDALEDRDKLNEIVMDLTLDRGRYSFADFIVAVEAEGFSDDTKAVFKIYLDLLGIKETY</sequence>
<organism evidence="1">
    <name type="scientific">marine sediment metagenome</name>
    <dbReference type="NCBI Taxonomy" id="412755"/>
    <lineage>
        <taxon>unclassified sequences</taxon>
        <taxon>metagenomes</taxon>
        <taxon>ecological metagenomes</taxon>
    </lineage>
</organism>
<dbReference type="EMBL" id="BARS01006419">
    <property type="protein sequence ID" value="GAF68565.1"/>
    <property type="molecule type" value="Genomic_DNA"/>
</dbReference>
<protein>
    <submittedName>
        <fullName evidence="1">Uncharacterized protein</fullName>
    </submittedName>
</protein>
<gene>
    <name evidence="1" type="ORF">S01H1_12496</name>
</gene>
<evidence type="ECO:0000313" key="1">
    <source>
        <dbReference type="EMBL" id="GAF68565.1"/>
    </source>
</evidence>